<evidence type="ECO:0000259" key="4">
    <source>
        <dbReference type="Pfam" id="PF00144"/>
    </source>
</evidence>
<proteinExistence type="predicted"/>
<dbReference type="EMBL" id="JACDZE010000005">
    <property type="protein sequence ID" value="MBA5630599.1"/>
    <property type="molecule type" value="Genomic_DNA"/>
</dbReference>
<sequence length="445" mass="51755">MKNWNWLLLIPLLINFTQCKNSKTDQLQTSKNINDTIPQFDSINWASAYQFQKIDLVDQANKYRFLDKFYHDFWMHKNVSGGFLVAQHGKIIYEGYSGFSDIENQIPLTAETPIHIASITKVLTGLAILKLVEFDKIKLNHKVSKYLKGFPYEDVTIEDLMNHRSGLPNYLHLSDDKNYWDNSKKMTNQDVLEILIQKKPEATGPAGKNFSYNNTNFVLLALIIEKVTGLSYPKAMKKMVFNPLGMKNTFVMEFEKDSARVSKSYYNNGRPWNYDHLDVTYGDKNIYSTPRDLFQMDLAMYSDQFLPKKLKEKAWKGYSYESKGVKNYGLGIRLMEWDNGGKILYHNGWWHGNNTTYVRDFENEATIISLGNRKNRTIYSTFRLVSLFGDYPFRFPDASDSHSGKSEDSLKNLEKQMDSVKQKTRKDKVEHLEEKVDSIKGKIKK</sequence>
<evidence type="ECO:0000313" key="6">
    <source>
        <dbReference type="Proteomes" id="UP000552241"/>
    </source>
</evidence>
<accession>A0A838ZUK8</accession>
<dbReference type="Gene3D" id="3.40.710.10">
    <property type="entry name" value="DD-peptidase/beta-lactamase superfamily"/>
    <property type="match status" value="1"/>
</dbReference>
<feature type="region of interest" description="Disordered" evidence="3">
    <location>
        <begin position="399"/>
        <end position="445"/>
    </location>
</feature>
<dbReference type="InterPro" id="IPR050491">
    <property type="entry name" value="AmpC-like"/>
</dbReference>
<name>A0A838ZUK8_9FLAO</name>
<gene>
    <name evidence="5" type="ORF">HU137_12560</name>
</gene>
<keyword evidence="6" id="KW-1185">Reference proteome</keyword>
<dbReference type="SUPFAM" id="SSF56601">
    <property type="entry name" value="beta-lactamase/transpeptidase-like"/>
    <property type="match status" value="1"/>
</dbReference>
<evidence type="ECO:0000256" key="1">
    <source>
        <dbReference type="ARBA" id="ARBA00004370"/>
    </source>
</evidence>
<dbReference type="InterPro" id="IPR012338">
    <property type="entry name" value="Beta-lactam/transpept-like"/>
</dbReference>
<dbReference type="RefSeq" id="WP_182044205.1">
    <property type="nucleotide sequence ID" value="NZ_JACDZE010000005.1"/>
</dbReference>
<organism evidence="5 6">
    <name type="scientific">Moheibacter lacus</name>
    <dbReference type="NCBI Taxonomy" id="2745851"/>
    <lineage>
        <taxon>Bacteria</taxon>
        <taxon>Pseudomonadati</taxon>
        <taxon>Bacteroidota</taxon>
        <taxon>Flavobacteriia</taxon>
        <taxon>Flavobacteriales</taxon>
        <taxon>Weeksellaceae</taxon>
        <taxon>Moheibacter</taxon>
    </lineage>
</organism>
<protein>
    <submittedName>
        <fullName evidence="5">Beta-lactamase family protein</fullName>
    </submittedName>
</protein>
<dbReference type="GO" id="GO:0016020">
    <property type="term" value="C:membrane"/>
    <property type="evidence" value="ECO:0007669"/>
    <property type="project" value="UniProtKB-SubCell"/>
</dbReference>
<comment type="subcellular location">
    <subcellularLocation>
        <location evidence="1">Membrane</location>
    </subcellularLocation>
</comment>
<dbReference type="PANTHER" id="PTHR46825:SF11">
    <property type="entry name" value="PENICILLIN-BINDING PROTEIN 4"/>
    <property type="match status" value="1"/>
</dbReference>
<reference evidence="5 6" key="1">
    <citation type="submission" date="2020-07" db="EMBL/GenBank/DDBJ databases">
        <title>Moheibacter lacus sp. nov., a member of the family Flavobacteriaceae isolated from freshwater lake sediment.</title>
        <authorList>
            <person name="Liu Y."/>
        </authorList>
    </citation>
    <scope>NUCLEOTIDE SEQUENCE [LARGE SCALE GENOMIC DNA]</scope>
    <source>
        <strain evidence="5 6">BDHS18</strain>
    </source>
</reference>
<evidence type="ECO:0000313" key="5">
    <source>
        <dbReference type="EMBL" id="MBA5630599.1"/>
    </source>
</evidence>
<feature type="domain" description="Beta-lactamase-related" evidence="4">
    <location>
        <begin position="79"/>
        <end position="375"/>
    </location>
</feature>
<dbReference type="Pfam" id="PF00144">
    <property type="entry name" value="Beta-lactamase"/>
    <property type="match status" value="1"/>
</dbReference>
<comment type="caution">
    <text evidence="5">The sequence shown here is derived from an EMBL/GenBank/DDBJ whole genome shotgun (WGS) entry which is preliminary data.</text>
</comment>
<dbReference type="PANTHER" id="PTHR46825">
    <property type="entry name" value="D-ALANYL-D-ALANINE-CARBOXYPEPTIDASE/ENDOPEPTIDASE AMPH"/>
    <property type="match status" value="1"/>
</dbReference>
<dbReference type="AlphaFoldDB" id="A0A838ZUK8"/>
<evidence type="ECO:0000256" key="3">
    <source>
        <dbReference type="SAM" id="MobiDB-lite"/>
    </source>
</evidence>
<keyword evidence="2" id="KW-0472">Membrane</keyword>
<evidence type="ECO:0000256" key="2">
    <source>
        <dbReference type="ARBA" id="ARBA00023136"/>
    </source>
</evidence>
<dbReference type="InterPro" id="IPR001466">
    <property type="entry name" value="Beta-lactam-related"/>
</dbReference>
<dbReference type="Proteomes" id="UP000552241">
    <property type="component" value="Unassembled WGS sequence"/>
</dbReference>